<dbReference type="AlphaFoldDB" id="A0A7R9A8J8"/>
<feature type="transmembrane region" description="Helical" evidence="10">
    <location>
        <begin position="211"/>
        <end position="233"/>
    </location>
</feature>
<gene>
    <name evidence="11" type="ORF">DSTB1V02_LOCUS9276</name>
</gene>
<dbReference type="PANTHER" id="PTHR11157">
    <property type="entry name" value="FATTY ACID ACYL TRANSFERASE-RELATED"/>
    <property type="match status" value="1"/>
</dbReference>
<evidence type="ECO:0000256" key="7">
    <source>
        <dbReference type="ARBA" id="ARBA00023098"/>
    </source>
</evidence>
<dbReference type="InterPro" id="IPR002076">
    <property type="entry name" value="ELO_fam"/>
</dbReference>
<sequence length="278" mass="32243">MEIQMEIEGRVGGEWNLSSSFYRFPFEKTYDFTEVKDWAILYFQRVLLLALVFYPGSVLFGKKAMKSGGDLNLELRLPLICWNAALAAFSFFGSFRSLPELLRIWSHHGFRSTVCDSRNLRDGVAGVWVWYWVASKPWELGDTGFLVLRRRPLSFLHLFHHATVIVNAWFGFIHGASILRWLTNLNYTIHALMYTYYTLRAAGYRVSRRLAMFLTSAQILQLAAGFSVSLYSLAMRLLGEACHVTYETLALTIPTNLVYIILFCRFFIGTYFKRKRME</sequence>
<keyword evidence="2 10" id="KW-0444">Lipid biosynthesis</keyword>
<dbReference type="Pfam" id="PF01151">
    <property type="entry name" value="ELO"/>
    <property type="match status" value="1"/>
</dbReference>
<comment type="subcellular location">
    <subcellularLocation>
        <location evidence="1">Membrane</location>
        <topology evidence="1">Multi-pass membrane protein</topology>
    </subcellularLocation>
</comment>
<reference evidence="11" key="1">
    <citation type="submission" date="2020-11" db="EMBL/GenBank/DDBJ databases">
        <authorList>
            <person name="Tran Van P."/>
        </authorList>
    </citation>
    <scope>NUCLEOTIDE SEQUENCE</scope>
</reference>
<evidence type="ECO:0000256" key="1">
    <source>
        <dbReference type="ARBA" id="ARBA00004141"/>
    </source>
</evidence>
<evidence type="ECO:0000256" key="5">
    <source>
        <dbReference type="ARBA" id="ARBA00022832"/>
    </source>
</evidence>
<keyword evidence="4 10" id="KW-0812">Transmembrane</keyword>
<keyword evidence="9 10" id="KW-0275">Fatty acid biosynthesis</keyword>
<dbReference type="GO" id="GO:0030148">
    <property type="term" value="P:sphingolipid biosynthetic process"/>
    <property type="evidence" value="ECO:0007669"/>
    <property type="project" value="TreeGrafter"/>
</dbReference>
<keyword evidence="5 10" id="KW-0276">Fatty acid metabolism</keyword>
<name>A0A7R9A8J8_9CRUS</name>
<comment type="catalytic activity">
    <reaction evidence="10">
        <text>a very-long-chain acyl-CoA + malonyl-CoA + H(+) = a very-long-chain 3-oxoacyl-CoA + CO2 + CoA</text>
        <dbReference type="Rhea" id="RHEA:32727"/>
        <dbReference type="ChEBI" id="CHEBI:15378"/>
        <dbReference type="ChEBI" id="CHEBI:16526"/>
        <dbReference type="ChEBI" id="CHEBI:57287"/>
        <dbReference type="ChEBI" id="CHEBI:57384"/>
        <dbReference type="ChEBI" id="CHEBI:90725"/>
        <dbReference type="ChEBI" id="CHEBI:90736"/>
        <dbReference type="EC" id="2.3.1.199"/>
    </reaction>
</comment>
<dbReference type="EMBL" id="LR901836">
    <property type="protein sequence ID" value="CAD7249481.1"/>
    <property type="molecule type" value="Genomic_DNA"/>
</dbReference>
<dbReference type="GO" id="GO:0019367">
    <property type="term" value="P:fatty acid elongation, saturated fatty acid"/>
    <property type="evidence" value="ECO:0007669"/>
    <property type="project" value="TreeGrafter"/>
</dbReference>
<dbReference type="GO" id="GO:0042761">
    <property type="term" value="P:very long-chain fatty acid biosynthetic process"/>
    <property type="evidence" value="ECO:0007669"/>
    <property type="project" value="TreeGrafter"/>
</dbReference>
<evidence type="ECO:0000256" key="3">
    <source>
        <dbReference type="ARBA" id="ARBA00022679"/>
    </source>
</evidence>
<organism evidence="11">
    <name type="scientific">Darwinula stevensoni</name>
    <dbReference type="NCBI Taxonomy" id="69355"/>
    <lineage>
        <taxon>Eukaryota</taxon>
        <taxon>Metazoa</taxon>
        <taxon>Ecdysozoa</taxon>
        <taxon>Arthropoda</taxon>
        <taxon>Crustacea</taxon>
        <taxon>Oligostraca</taxon>
        <taxon>Ostracoda</taxon>
        <taxon>Podocopa</taxon>
        <taxon>Podocopida</taxon>
        <taxon>Darwinulocopina</taxon>
        <taxon>Darwinuloidea</taxon>
        <taxon>Darwinulidae</taxon>
        <taxon>Darwinula</taxon>
    </lineage>
</organism>
<feature type="transmembrane region" description="Helical" evidence="10">
    <location>
        <begin position="38"/>
        <end position="57"/>
    </location>
</feature>
<dbReference type="GO" id="GO:0005789">
    <property type="term" value="C:endoplasmic reticulum membrane"/>
    <property type="evidence" value="ECO:0007669"/>
    <property type="project" value="TreeGrafter"/>
</dbReference>
<keyword evidence="7 10" id="KW-0443">Lipid metabolism</keyword>
<dbReference type="OrthoDB" id="10259681at2759"/>
<evidence type="ECO:0000256" key="9">
    <source>
        <dbReference type="ARBA" id="ARBA00023160"/>
    </source>
</evidence>
<feature type="transmembrane region" description="Helical" evidence="10">
    <location>
        <begin position="178"/>
        <end position="199"/>
    </location>
</feature>
<dbReference type="EMBL" id="CAJPEV010002319">
    <property type="protein sequence ID" value="CAG0896510.1"/>
    <property type="molecule type" value="Genomic_DNA"/>
</dbReference>
<feature type="transmembrane region" description="Helical" evidence="10">
    <location>
        <begin position="77"/>
        <end position="95"/>
    </location>
</feature>
<evidence type="ECO:0000256" key="6">
    <source>
        <dbReference type="ARBA" id="ARBA00022989"/>
    </source>
</evidence>
<evidence type="ECO:0000256" key="2">
    <source>
        <dbReference type="ARBA" id="ARBA00022516"/>
    </source>
</evidence>
<keyword evidence="12" id="KW-1185">Reference proteome</keyword>
<evidence type="ECO:0000256" key="8">
    <source>
        <dbReference type="ARBA" id="ARBA00023136"/>
    </source>
</evidence>
<protein>
    <recommendedName>
        <fullName evidence="10">Elongation of very long chain fatty acids protein</fullName>
        <ecNumber evidence="10">2.3.1.199</ecNumber>
    </recommendedName>
    <alternativeName>
        <fullName evidence="10">Very-long-chain 3-oxoacyl-CoA synthase</fullName>
    </alternativeName>
</protein>
<keyword evidence="8 10" id="KW-0472">Membrane</keyword>
<keyword evidence="3 10" id="KW-0808">Transferase</keyword>
<evidence type="ECO:0000256" key="10">
    <source>
        <dbReference type="RuleBase" id="RU361115"/>
    </source>
</evidence>
<accession>A0A7R9A8J8</accession>
<dbReference type="PANTHER" id="PTHR11157:SF17">
    <property type="entry name" value="ELONGATION OF VERY LONG CHAIN FATTY ACIDS PROTEIN 6"/>
    <property type="match status" value="1"/>
</dbReference>
<evidence type="ECO:0000313" key="12">
    <source>
        <dbReference type="Proteomes" id="UP000677054"/>
    </source>
</evidence>
<dbReference type="GO" id="GO:0009922">
    <property type="term" value="F:fatty acid elongase activity"/>
    <property type="evidence" value="ECO:0007669"/>
    <property type="project" value="UniProtKB-EC"/>
</dbReference>
<comment type="similarity">
    <text evidence="10">Belongs to the ELO family.</text>
</comment>
<dbReference type="Proteomes" id="UP000677054">
    <property type="component" value="Unassembled WGS sequence"/>
</dbReference>
<evidence type="ECO:0000313" key="11">
    <source>
        <dbReference type="EMBL" id="CAD7249481.1"/>
    </source>
</evidence>
<dbReference type="GO" id="GO:0034625">
    <property type="term" value="P:fatty acid elongation, monounsaturated fatty acid"/>
    <property type="evidence" value="ECO:0007669"/>
    <property type="project" value="TreeGrafter"/>
</dbReference>
<feature type="transmembrane region" description="Helical" evidence="10">
    <location>
        <begin position="253"/>
        <end position="272"/>
    </location>
</feature>
<dbReference type="GO" id="GO:0034626">
    <property type="term" value="P:fatty acid elongation, polyunsaturated fatty acid"/>
    <property type="evidence" value="ECO:0007669"/>
    <property type="project" value="TreeGrafter"/>
</dbReference>
<dbReference type="EC" id="2.3.1.199" evidence="10"/>
<evidence type="ECO:0000256" key="4">
    <source>
        <dbReference type="ARBA" id="ARBA00022692"/>
    </source>
</evidence>
<feature type="transmembrane region" description="Helical" evidence="10">
    <location>
        <begin position="153"/>
        <end position="172"/>
    </location>
</feature>
<keyword evidence="6 10" id="KW-1133">Transmembrane helix</keyword>
<proteinExistence type="inferred from homology"/>